<dbReference type="OrthoDB" id="9776369at2"/>
<accession>A0A370R1N7</accession>
<evidence type="ECO:0000313" key="4">
    <source>
        <dbReference type="Proteomes" id="UP000254848"/>
    </source>
</evidence>
<dbReference type="InterPro" id="IPR056778">
    <property type="entry name" value="UPF0261_C"/>
</dbReference>
<protein>
    <submittedName>
        <fullName evidence="3">Uncharacterized protein (UPF0261 family)</fullName>
    </submittedName>
</protein>
<dbReference type="InterPro" id="IPR051353">
    <property type="entry name" value="Tobamovirus_resist_UPF0261"/>
</dbReference>
<evidence type="ECO:0000259" key="1">
    <source>
        <dbReference type="Pfam" id="PF06792"/>
    </source>
</evidence>
<dbReference type="NCBIfam" id="NF002674">
    <property type="entry name" value="PRK02399.1-2"/>
    <property type="match status" value="1"/>
</dbReference>
<evidence type="ECO:0000259" key="2">
    <source>
        <dbReference type="Pfam" id="PF23189"/>
    </source>
</evidence>
<dbReference type="PANTHER" id="PTHR31862:SF1">
    <property type="entry name" value="UPF0261 DOMAIN PROTEIN (AFU_ORTHOLOGUE AFUA_1G10120)"/>
    <property type="match status" value="1"/>
</dbReference>
<comment type="caution">
    <text evidence="3">The sequence shown here is derived from an EMBL/GenBank/DDBJ whole genome shotgun (WGS) entry which is preliminary data.</text>
</comment>
<dbReference type="Gene3D" id="3.40.50.12030">
    <property type="entry name" value="Uncharacterised protein family UPF0261, NC domain"/>
    <property type="match status" value="1"/>
</dbReference>
<keyword evidence="4" id="KW-1185">Reference proteome</keyword>
<dbReference type="Pfam" id="PF23189">
    <property type="entry name" value="UPF0261_C"/>
    <property type="match status" value="1"/>
</dbReference>
<dbReference type="EMBL" id="QRAP01000002">
    <property type="protein sequence ID" value="RDK95827.1"/>
    <property type="molecule type" value="Genomic_DNA"/>
</dbReference>
<feature type="domain" description="UPF0261" evidence="2">
    <location>
        <begin position="186"/>
        <end position="403"/>
    </location>
</feature>
<dbReference type="CDD" id="cd15488">
    <property type="entry name" value="Tm-1-like"/>
    <property type="match status" value="1"/>
</dbReference>
<name>A0A370R1N7_9GAMM</name>
<dbReference type="Pfam" id="PF06792">
    <property type="entry name" value="UPF0261"/>
    <property type="match status" value="1"/>
</dbReference>
<evidence type="ECO:0000313" key="3">
    <source>
        <dbReference type="EMBL" id="RDK95827.1"/>
    </source>
</evidence>
<dbReference type="InterPro" id="IPR008322">
    <property type="entry name" value="UPF0261"/>
</dbReference>
<dbReference type="PIRSF" id="PIRSF033271">
    <property type="entry name" value="UCP033271"/>
    <property type="match status" value="1"/>
</dbReference>
<organism evidence="3 4">
    <name type="scientific">Enterobacillus tribolii</name>
    <dbReference type="NCBI Taxonomy" id="1487935"/>
    <lineage>
        <taxon>Bacteria</taxon>
        <taxon>Pseudomonadati</taxon>
        <taxon>Pseudomonadota</taxon>
        <taxon>Gammaproteobacteria</taxon>
        <taxon>Enterobacterales</taxon>
        <taxon>Hafniaceae</taxon>
        <taxon>Enterobacillus</taxon>
    </lineage>
</organism>
<dbReference type="InterPro" id="IPR044122">
    <property type="entry name" value="UPF0261_N"/>
</dbReference>
<proteinExistence type="predicted"/>
<dbReference type="RefSeq" id="WP_115457562.1">
    <property type="nucleotide sequence ID" value="NZ_QRAP01000002.1"/>
</dbReference>
<dbReference type="AlphaFoldDB" id="A0A370R1N7"/>
<sequence length="410" mass="43818">MSKFVYVIGTADTKLDEMAWVKSCMHAAGVDAYIIDVSTSSPACSQGSEQIDINAGQIADYHPAGREHVFCNDRGKAISAMSEALLRFLVATVDDISGVLGLGGSGGTALITPGMQALPTGIPKIMLSTMASGNVAPYVGASDIAMMYTVTDLSGLNRVSRMVLTNAANMMAGAVNHAATFQNQDRPSLGLTMFGVTTSCINQLTSVLNADYDTLVFHATGNGGMSMEKLIKDGELAGVLDITLTEIDDLLFGGVLACPESRLDSVAESQIPWIGSAGALDMVNFGARASVPERYQDRHFVEHNAQVTLMRTTPEENRKLGVWIGNKLNRCNGPVCFIVPEGGFSALDCPGQPFWLPQATEAFIDGLESTVNVTDNRRIIRTPAHINSPEFCALVIKIFSEMMQHQGNTK</sequence>
<dbReference type="Proteomes" id="UP000254848">
    <property type="component" value="Unassembled WGS sequence"/>
</dbReference>
<gene>
    <name evidence="3" type="ORF">C8D90_102310</name>
</gene>
<feature type="domain" description="UPF0261" evidence="1">
    <location>
        <begin position="4"/>
        <end position="178"/>
    </location>
</feature>
<dbReference type="PANTHER" id="PTHR31862">
    <property type="entry name" value="UPF0261 DOMAIN PROTEIN (AFU_ORTHOLOGUE AFUA_1G10120)"/>
    <property type="match status" value="1"/>
</dbReference>
<dbReference type="Gene3D" id="3.40.50.12020">
    <property type="entry name" value="Uncharacterised protein family UPF0261, NN domain"/>
    <property type="match status" value="1"/>
</dbReference>
<dbReference type="NCBIfam" id="NF002673">
    <property type="entry name" value="PRK02399.1-1"/>
    <property type="match status" value="1"/>
</dbReference>
<reference evidence="3 4" key="1">
    <citation type="submission" date="2018-07" db="EMBL/GenBank/DDBJ databases">
        <title>Genomic Encyclopedia of Type Strains, Phase IV (KMG-IV): sequencing the most valuable type-strain genomes for metagenomic binning, comparative biology and taxonomic classification.</title>
        <authorList>
            <person name="Goeker M."/>
        </authorList>
    </citation>
    <scope>NUCLEOTIDE SEQUENCE [LARGE SCALE GENOMIC DNA]</scope>
    <source>
        <strain evidence="3 4">DSM 103736</strain>
    </source>
</reference>